<gene>
    <name evidence="2" type="ORF">N7469_002288</name>
</gene>
<dbReference type="RefSeq" id="XP_056503702.1">
    <property type="nucleotide sequence ID" value="XM_056641208.1"/>
</dbReference>
<dbReference type="EMBL" id="JAPQKT010000002">
    <property type="protein sequence ID" value="KAJ5240697.1"/>
    <property type="molecule type" value="Genomic_DNA"/>
</dbReference>
<comment type="caution">
    <text evidence="2">The sequence shown here is derived from an EMBL/GenBank/DDBJ whole genome shotgun (WGS) entry which is preliminary data.</text>
</comment>
<dbReference type="OrthoDB" id="5419162at2759"/>
<accession>A0A9W9TTJ2</accession>
<dbReference type="AlphaFoldDB" id="A0A9W9TTJ2"/>
<name>A0A9W9TTJ2_PENCI</name>
<sequence length="168" mass="19144">MPRKFPTSPEERINAARGYKAALHNEHVSNEAKEHAREMLNKLHEDEARLELSEESIHVPYHRQPRSLLGDERPITLQERINAARGYKAALRNPLVSAEGKEHAWNMLQEIDDEAARQELYHEQEKAKDPIRVAAGLKAAQKNPLVSEEGHQRAAEHLNEIESDSLAE</sequence>
<dbReference type="Pfam" id="PF10346">
    <property type="entry name" value="Con-6"/>
    <property type="match status" value="3"/>
</dbReference>
<organism evidence="2 3">
    <name type="scientific">Penicillium citrinum</name>
    <dbReference type="NCBI Taxonomy" id="5077"/>
    <lineage>
        <taxon>Eukaryota</taxon>
        <taxon>Fungi</taxon>
        <taxon>Dikarya</taxon>
        <taxon>Ascomycota</taxon>
        <taxon>Pezizomycotina</taxon>
        <taxon>Eurotiomycetes</taxon>
        <taxon>Eurotiomycetidae</taxon>
        <taxon>Eurotiales</taxon>
        <taxon>Aspergillaceae</taxon>
        <taxon>Penicillium</taxon>
    </lineage>
</organism>
<dbReference type="PANTHER" id="PTHR36576">
    <property type="entry name" value="UPF0654 PROTEIN C11D3.01C-RELATED"/>
    <property type="match status" value="1"/>
</dbReference>
<dbReference type="PANTHER" id="PTHR36576:SF2">
    <property type="entry name" value="PROTEIN CON-6, PUTATIVE (AFU_ORTHOLOGUE AFUA_4G03615)-RELATED"/>
    <property type="match status" value="1"/>
</dbReference>
<dbReference type="Proteomes" id="UP001147733">
    <property type="component" value="Unassembled WGS sequence"/>
</dbReference>
<dbReference type="InterPro" id="IPR052670">
    <property type="entry name" value="UPF0654_domain"/>
</dbReference>
<dbReference type="GO" id="GO:0005737">
    <property type="term" value="C:cytoplasm"/>
    <property type="evidence" value="ECO:0007669"/>
    <property type="project" value="TreeGrafter"/>
</dbReference>
<evidence type="ECO:0000313" key="2">
    <source>
        <dbReference type="EMBL" id="KAJ5240697.1"/>
    </source>
</evidence>
<reference evidence="2" key="1">
    <citation type="submission" date="2022-11" db="EMBL/GenBank/DDBJ databases">
        <authorList>
            <person name="Petersen C."/>
        </authorList>
    </citation>
    <scope>NUCLEOTIDE SEQUENCE</scope>
    <source>
        <strain evidence="2">IBT 23319</strain>
    </source>
</reference>
<reference evidence="2" key="2">
    <citation type="journal article" date="2023" name="IMA Fungus">
        <title>Comparative genomic study of the Penicillium genus elucidates a diverse pangenome and 15 lateral gene transfer events.</title>
        <authorList>
            <person name="Petersen C."/>
            <person name="Sorensen T."/>
            <person name="Nielsen M.R."/>
            <person name="Sondergaard T.E."/>
            <person name="Sorensen J.L."/>
            <person name="Fitzpatrick D.A."/>
            <person name="Frisvad J.C."/>
            <person name="Nielsen K.L."/>
        </authorList>
    </citation>
    <scope>NUCLEOTIDE SEQUENCE</scope>
    <source>
        <strain evidence="2">IBT 23319</strain>
    </source>
</reference>
<dbReference type="InterPro" id="IPR018824">
    <property type="entry name" value="Conidiation-specific_6"/>
</dbReference>
<evidence type="ECO:0000313" key="3">
    <source>
        <dbReference type="Proteomes" id="UP001147733"/>
    </source>
</evidence>
<evidence type="ECO:0000256" key="1">
    <source>
        <dbReference type="SAM" id="MobiDB-lite"/>
    </source>
</evidence>
<feature type="compositionally biased region" description="Basic and acidic residues" evidence="1">
    <location>
        <begin position="148"/>
        <end position="160"/>
    </location>
</feature>
<proteinExistence type="predicted"/>
<keyword evidence="3" id="KW-1185">Reference proteome</keyword>
<dbReference type="GeneID" id="81380375"/>
<feature type="region of interest" description="Disordered" evidence="1">
    <location>
        <begin position="142"/>
        <end position="168"/>
    </location>
</feature>
<protein>
    <submittedName>
        <fullName evidence="2">Uncharacterized protein</fullName>
    </submittedName>
</protein>